<dbReference type="Pfam" id="PF25975">
    <property type="entry name" value="CzcB_C"/>
    <property type="match status" value="1"/>
</dbReference>
<protein>
    <submittedName>
        <fullName evidence="9">Efflux transporter, RND family, MFP subunit</fullName>
    </submittedName>
</protein>
<dbReference type="InterPro" id="IPR058792">
    <property type="entry name" value="Beta-barrel_RND_2"/>
</dbReference>
<dbReference type="FunFam" id="2.40.30.170:FF:000010">
    <property type="entry name" value="Efflux RND transporter periplasmic adaptor subunit"/>
    <property type="match status" value="1"/>
</dbReference>
<evidence type="ECO:0000259" key="7">
    <source>
        <dbReference type="Pfam" id="PF25973"/>
    </source>
</evidence>
<sequence precursor="true">MTNNKINLLLITASVLALAACSPDNQSEQNQNREQASAASDLASDRGHDDHAEGEEHSDAEDLGDEDHGDDHSDDDGHEEGSDHEDGADRADENDHADEDEHSESVEVHLNANQISELGIVVSAVTNGAVDGILELPAEVGFDQNHLAHVTPRVSGIVRSVAVAEGDRVEAGDVLAVLNSRPLADAKASYLSARARLDLAESSFEREERLWERQISAEQDFLDARRALEEARIEVRSAGQQLDALGVDVSTLPRMVASSDVSLTRYELAAPISGTIIERHAVLGEVLEEGAQPPAFIVADTDSVWVDAAIYGADLGRIRAGAPVSIDPGDGGQPIESSIDFVSPQIGERTRTGRARIVIDNPGDRLRPGMFVTVFAAASDAQPTVRVPVTALQTVNSETVVFVRTSDGFEVREVRLGRRSDRYAEILAGVSVGEMIATTQAFSLKAELQKGEFDDGHAH</sequence>
<dbReference type="KEGG" id="mmr:Mmar10_2338"/>
<dbReference type="Gene3D" id="1.10.287.470">
    <property type="entry name" value="Helix hairpin bin"/>
    <property type="match status" value="1"/>
</dbReference>
<dbReference type="AlphaFoldDB" id="Q0AM63"/>
<dbReference type="Pfam" id="PF25973">
    <property type="entry name" value="BSH_CzcB"/>
    <property type="match status" value="1"/>
</dbReference>
<evidence type="ECO:0000259" key="5">
    <source>
        <dbReference type="Pfam" id="PF25893"/>
    </source>
</evidence>
<keyword evidence="2" id="KW-0813">Transport</keyword>
<evidence type="ECO:0000256" key="3">
    <source>
        <dbReference type="SAM" id="MobiDB-lite"/>
    </source>
</evidence>
<dbReference type="eggNOG" id="COG0845">
    <property type="taxonomic scope" value="Bacteria"/>
</dbReference>
<evidence type="ECO:0000259" key="6">
    <source>
        <dbReference type="Pfam" id="PF25954"/>
    </source>
</evidence>
<dbReference type="HOGENOM" id="CLU_018816_13_0_5"/>
<evidence type="ECO:0000259" key="8">
    <source>
        <dbReference type="Pfam" id="PF25975"/>
    </source>
</evidence>
<dbReference type="EMBL" id="CP000449">
    <property type="protein sequence ID" value="ABI66630.1"/>
    <property type="molecule type" value="Genomic_DNA"/>
</dbReference>
<feature type="compositionally biased region" description="Acidic residues" evidence="3">
    <location>
        <begin position="58"/>
        <end position="78"/>
    </location>
</feature>
<feature type="region of interest" description="Disordered" evidence="3">
    <location>
        <begin position="22"/>
        <end position="105"/>
    </location>
</feature>
<feature type="compositionally biased region" description="Basic and acidic residues" evidence="3">
    <location>
        <begin position="43"/>
        <end position="57"/>
    </location>
</feature>
<dbReference type="InterPro" id="IPR058649">
    <property type="entry name" value="CzcB_C"/>
</dbReference>
<feature type="domain" description="CzcB-like alpha-helical hairpin" evidence="5">
    <location>
        <begin position="185"/>
        <end position="244"/>
    </location>
</feature>
<proteinExistence type="inferred from homology"/>
<dbReference type="InterPro" id="IPR006143">
    <property type="entry name" value="RND_pump_MFP"/>
</dbReference>
<dbReference type="PROSITE" id="PS51257">
    <property type="entry name" value="PROKAR_LIPOPROTEIN"/>
    <property type="match status" value="1"/>
</dbReference>
<dbReference type="InterPro" id="IPR058647">
    <property type="entry name" value="BSH_CzcB-like"/>
</dbReference>
<keyword evidence="4" id="KW-0732">Signal</keyword>
<evidence type="ECO:0000256" key="4">
    <source>
        <dbReference type="SAM" id="SignalP"/>
    </source>
</evidence>
<keyword evidence="10" id="KW-1185">Reference proteome</keyword>
<organism evidence="9 10">
    <name type="scientific">Maricaulis maris (strain MCS10)</name>
    <name type="common">Caulobacter maris</name>
    <dbReference type="NCBI Taxonomy" id="394221"/>
    <lineage>
        <taxon>Bacteria</taxon>
        <taxon>Pseudomonadati</taxon>
        <taxon>Pseudomonadota</taxon>
        <taxon>Alphaproteobacteria</taxon>
        <taxon>Maricaulales</taxon>
        <taxon>Maricaulaceae</taxon>
        <taxon>Maricaulis</taxon>
    </lineage>
</organism>
<name>Q0AM63_MARMM</name>
<dbReference type="Gene3D" id="2.40.30.170">
    <property type="match status" value="1"/>
</dbReference>
<evidence type="ECO:0000313" key="10">
    <source>
        <dbReference type="Proteomes" id="UP000001964"/>
    </source>
</evidence>
<dbReference type="SUPFAM" id="SSF111369">
    <property type="entry name" value="HlyD-like secretion proteins"/>
    <property type="match status" value="1"/>
</dbReference>
<dbReference type="Proteomes" id="UP000001964">
    <property type="component" value="Chromosome"/>
</dbReference>
<feature type="domain" description="CzcB-like C-terminal circularly permuted SH3-like" evidence="8">
    <location>
        <begin position="385"/>
        <end position="445"/>
    </location>
</feature>
<evidence type="ECO:0000313" key="9">
    <source>
        <dbReference type="EMBL" id="ABI66630.1"/>
    </source>
</evidence>
<dbReference type="Gene3D" id="2.40.50.100">
    <property type="match status" value="1"/>
</dbReference>
<dbReference type="GO" id="GO:0030288">
    <property type="term" value="C:outer membrane-bounded periplasmic space"/>
    <property type="evidence" value="ECO:0007669"/>
    <property type="project" value="TreeGrafter"/>
</dbReference>
<feature type="chain" id="PRO_5004168205" evidence="4">
    <location>
        <begin position="20"/>
        <end position="459"/>
    </location>
</feature>
<dbReference type="Pfam" id="PF25954">
    <property type="entry name" value="Beta-barrel_RND_2"/>
    <property type="match status" value="1"/>
</dbReference>
<gene>
    <name evidence="9" type="ordered locus">Mmar10_2338</name>
</gene>
<dbReference type="NCBIfam" id="TIGR01730">
    <property type="entry name" value="RND_mfp"/>
    <property type="match status" value="1"/>
</dbReference>
<dbReference type="GO" id="GO:0060003">
    <property type="term" value="P:copper ion export"/>
    <property type="evidence" value="ECO:0007669"/>
    <property type="project" value="TreeGrafter"/>
</dbReference>
<evidence type="ECO:0000256" key="1">
    <source>
        <dbReference type="ARBA" id="ARBA00009477"/>
    </source>
</evidence>
<feature type="signal peptide" evidence="4">
    <location>
        <begin position="1"/>
        <end position="19"/>
    </location>
</feature>
<dbReference type="Gene3D" id="2.40.420.20">
    <property type="match status" value="1"/>
</dbReference>
<feature type="compositionally biased region" description="Polar residues" evidence="3">
    <location>
        <begin position="23"/>
        <end position="38"/>
    </location>
</feature>
<dbReference type="GO" id="GO:0022857">
    <property type="term" value="F:transmembrane transporter activity"/>
    <property type="evidence" value="ECO:0007669"/>
    <property type="project" value="InterPro"/>
</dbReference>
<feature type="domain" description="CzcB-like barrel-sandwich hybrid" evidence="7">
    <location>
        <begin position="147"/>
        <end position="300"/>
    </location>
</feature>
<accession>Q0AM63</accession>
<feature type="domain" description="CusB-like beta-barrel" evidence="6">
    <location>
        <begin position="303"/>
        <end position="376"/>
    </location>
</feature>
<dbReference type="InterPro" id="IPR058648">
    <property type="entry name" value="HH_CzcB-like"/>
</dbReference>
<dbReference type="GO" id="GO:0046914">
    <property type="term" value="F:transition metal ion binding"/>
    <property type="evidence" value="ECO:0007669"/>
    <property type="project" value="TreeGrafter"/>
</dbReference>
<comment type="similarity">
    <text evidence="1">Belongs to the membrane fusion protein (MFP) (TC 8.A.1) family.</text>
</comment>
<reference evidence="9 10" key="1">
    <citation type="submission" date="2006-08" db="EMBL/GenBank/DDBJ databases">
        <title>Complete sequence of Maricaulis maris MCS10.</title>
        <authorList>
            <consortium name="US DOE Joint Genome Institute"/>
            <person name="Copeland A."/>
            <person name="Lucas S."/>
            <person name="Lapidus A."/>
            <person name="Barry K."/>
            <person name="Detter J.C."/>
            <person name="Glavina del Rio T."/>
            <person name="Hammon N."/>
            <person name="Israni S."/>
            <person name="Dalin E."/>
            <person name="Tice H."/>
            <person name="Pitluck S."/>
            <person name="Saunders E."/>
            <person name="Brettin T."/>
            <person name="Bruce D."/>
            <person name="Han C."/>
            <person name="Tapia R."/>
            <person name="Gilna P."/>
            <person name="Schmutz J."/>
            <person name="Larimer F."/>
            <person name="Land M."/>
            <person name="Hauser L."/>
            <person name="Kyrpides N."/>
            <person name="Mikhailova N."/>
            <person name="Viollier P."/>
            <person name="Stephens C."/>
            <person name="Richardson P."/>
        </authorList>
    </citation>
    <scope>NUCLEOTIDE SEQUENCE [LARGE SCALE GENOMIC DNA]</scope>
    <source>
        <strain evidence="9 10">MCS10</strain>
    </source>
</reference>
<dbReference type="RefSeq" id="WP_011644275.1">
    <property type="nucleotide sequence ID" value="NC_008347.1"/>
</dbReference>
<dbReference type="GO" id="GO:0016020">
    <property type="term" value="C:membrane"/>
    <property type="evidence" value="ECO:0007669"/>
    <property type="project" value="InterPro"/>
</dbReference>
<dbReference type="GO" id="GO:0015679">
    <property type="term" value="P:plasma membrane copper ion transport"/>
    <property type="evidence" value="ECO:0007669"/>
    <property type="project" value="TreeGrafter"/>
</dbReference>
<feature type="compositionally biased region" description="Basic and acidic residues" evidence="3">
    <location>
        <begin position="79"/>
        <end position="94"/>
    </location>
</feature>
<dbReference type="Pfam" id="PF25893">
    <property type="entry name" value="HH_CzcB"/>
    <property type="match status" value="1"/>
</dbReference>
<dbReference type="PANTHER" id="PTHR30097:SF4">
    <property type="entry name" value="SLR6042 PROTEIN"/>
    <property type="match status" value="1"/>
</dbReference>
<dbReference type="OrthoDB" id="9774837at2"/>
<dbReference type="InterPro" id="IPR051909">
    <property type="entry name" value="MFP_Cation_Efflux"/>
</dbReference>
<dbReference type="STRING" id="394221.Mmar10_2338"/>
<evidence type="ECO:0000256" key="2">
    <source>
        <dbReference type="ARBA" id="ARBA00022448"/>
    </source>
</evidence>
<dbReference type="PANTHER" id="PTHR30097">
    <property type="entry name" value="CATION EFFLUX SYSTEM PROTEIN CUSB"/>
    <property type="match status" value="1"/>
</dbReference>